<dbReference type="SUPFAM" id="SSF57667">
    <property type="entry name" value="beta-beta-alpha zinc fingers"/>
    <property type="match status" value="3"/>
</dbReference>
<dbReference type="SMART" id="SM00355">
    <property type="entry name" value="ZnF_C2H2"/>
    <property type="match status" value="6"/>
</dbReference>
<dbReference type="PANTHER" id="PTHR24409">
    <property type="entry name" value="ZINC FINGER PROTEIN 142"/>
    <property type="match status" value="1"/>
</dbReference>
<feature type="domain" description="C2H2-type" evidence="9">
    <location>
        <begin position="51"/>
        <end position="78"/>
    </location>
</feature>
<dbReference type="PANTHER" id="PTHR24409:SF295">
    <property type="entry name" value="AZ2-RELATED"/>
    <property type="match status" value="1"/>
</dbReference>
<dbReference type="GO" id="GO:0008270">
    <property type="term" value="F:zinc ion binding"/>
    <property type="evidence" value="ECO:0007669"/>
    <property type="project" value="UniProtKB-KW"/>
</dbReference>
<dbReference type="PROSITE" id="PS00028">
    <property type="entry name" value="ZINC_FINGER_C2H2_1"/>
    <property type="match status" value="6"/>
</dbReference>
<organism evidence="10 11">
    <name type="scientific">Asbolus verrucosus</name>
    <name type="common">Desert ironclad beetle</name>
    <dbReference type="NCBI Taxonomy" id="1661398"/>
    <lineage>
        <taxon>Eukaryota</taxon>
        <taxon>Metazoa</taxon>
        <taxon>Ecdysozoa</taxon>
        <taxon>Arthropoda</taxon>
        <taxon>Hexapoda</taxon>
        <taxon>Insecta</taxon>
        <taxon>Pterygota</taxon>
        <taxon>Neoptera</taxon>
        <taxon>Endopterygota</taxon>
        <taxon>Coleoptera</taxon>
        <taxon>Polyphaga</taxon>
        <taxon>Cucujiformia</taxon>
        <taxon>Tenebrionidae</taxon>
        <taxon>Pimeliinae</taxon>
        <taxon>Asbolus</taxon>
    </lineage>
</organism>
<keyword evidence="3" id="KW-0677">Repeat</keyword>
<evidence type="ECO:0000313" key="11">
    <source>
        <dbReference type="Proteomes" id="UP000292052"/>
    </source>
</evidence>
<dbReference type="STRING" id="1661398.A0A482VPZ4"/>
<dbReference type="AlphaFoldDB" id="A0A482VPZ4"/>
<dbReference type="OrthoDB" id="6077919at2759"/>
<accession>A0A482VPZ4</accession>
<keyword evidence="2" id="KW-0479">Metal-binding</keyword>
<dbReference type="GO" id="GO:0000981">
    <property type="term" value="F:DNA-binding transcription factor activity, RNA polymerase II-specific"/>
    <property type="evidence" value="ECO:0007669"/>
    <property type="project" value="TreeGrafter"/>
</dbReference>
<dbReference type="Pfam" id="PF13912">
    <property type="entry name" value="zf-C2H2_6"/>
    <property type="match status" value="1"/>
</dbReference>
<evidence type="ECO:0000256" key="4">
    <source>
        <dbReference type="ARBA" id="ARBA00022771"/>
    </source>
</evidence>
<dbReference type="Pfam" id="PF00096">
    <property type="entry name" value="zf-C2H2"/>
    <property type="match status" value="4"/>
</dbReference>
<dbReference type="EMBL" id="QDEB01075450">
    <property type="protein sequence ID" value="RZC34935.1"/>
    <property type="molecule type" value="Genomic_DNA"/>
</dbReference>
<dbReference type="GO" id="GO:0000977">
    <property type="term" value="F:RNA polymerase II transcription regulatory region sequence-specific DNA binding"/>
    <property type="evidence" value="ECO:0007669"/>
    <property type="project" value="TreeGrafter"/>
</dbReference>
<keyword evidence="7" id="KW-0539">Nucleus</keyword>
<feature type="domain" description="C2H2-type" evidence="9">
    <location>
        <begin position="79"/>
        <end position="106"/>
    </location>
</feature>
<name>A0A482VPZ4_ASBVE</name>
<evidence type="ECO:0000256" key="5">
    <source>
        <dbReference type="ARBA" id="ARBA00022833"/>
    </source>
</evidence>
<keyword evidence="11" id="KW-1185">Reference proteome</keyword>
<comment type="subcellular location">
    <subcellularLocation>
        <location evidence="1">Nucleus</location>
    </subcellularLocation>
</comment>
<proteinExistence type="predicted"/>
<evidence type="ECO:0000256" key="6">
    <source>
        <dbReference type="ARBA" id="ARBA00023125"/>
    </source>
</evidence>
<dbReference type="PROSITE" id="PS50157">
    <property type="entry name" value="ZINC_FINGER_C2H2_2"/>
    <property type="match status" value="5"/>
</dbReference>
<keyword evidence="4 8" id="KW-0863">Zinc-finger</keyword>
<feature type="non-terminal residue" evidence="10">
    <location>
        <position position="1"/>
    </location>
</feature>
<protein>
    <recommendedName>
        <fullName evidence="9">C2H2-type domain-containing protein</fullName>
    </recommendedName>
</protein>
<feature type="domain" description="C2H2-type" evidence="9">
    <location>
        <begin position="134"/>
        <end position="156"/>
    </location>
</feature>
<dbReference type="InterPro" id="IPR036236">
    <property type="entry name" value="Znf_C2H2_sf"/>
</dbReference>
<comment type="caution">
    <text evidence="10">The sequence shown here is derived from an EMBL/GenBank/DDBJ whole genome shotgun (WGS) entry which is preliminary data.</text>
</comment>
<feature type="domain" description="C2H2-type" evidence="9">
    <location>
        <begin position="212"/>
        <end position="239"/>
    </location>
</feature>
<evidence type="ECO:0000256" key="2">
    <source>
        <dbReference type="ARBA" id="ARBA00022723"/>
    </source>
</evidence>
<evidence type="ECO:0000313" key="10">
    <source>
        <dbReference type="EMBL" id="RZC34935.1"/>
    </source>
</evidence>
<keyword evidence="6" id="KW-0238">DNA-binding</keyword>
<dbReference type="FunFam" id="3.30.160.60:FF:000045">
    <property type="entry name" value="ZFP69 zinc finger protein B"/>
    <property type="match status" value="1"/>
</dbReference>
<feature type="domain" description="C2H2-type" evidence="9">
    <location>
        <begin position="106"/>
        <end position="133"/>
    </location>
</feature>
<dbReference type="Gene3D" id="3.30.160.60">
    <property type="entry name" value="Classic Zinc Finger"/>
    <property type="match status" value="3"/>
</dbReference>
<evidence type="ECO:0000256" key="7">
    <source>
        <dbReference type="ARBA" id="ARBA00023242"/>
    </source>
</evidence>
<dbReference type="Proteomes" id="UP000292052">
    <property type="component" value="Unassembled WGS sequence"/>
</dbReference>
<dbReference type="GO" id="GO:0005634">
    <property type="term" value="C:nucleus"/>
    <property type="evidence" value="ECO:0007669"/>
    <property type="project" value="UniProtKB-SubCell"/>
</dbReference>
<gene>
    <name evidence="10" type="ORF">BDFB_005173</name>
</gene>
<sequence>LNFDEEHQQLVQNTTVALENNSQNSNLENISNNSTNEQNQILVQKPSSSLYKCPKCKEVFDKIASYRKHMMWHRNAKKYKCDKCSAGYNVETNLKIHMAMHGEGKPTCPLCKISFQRLASLKSHLMLHQVEELYTCDECAAEFEKEEELIKHFQTHMNNVLENDNLVCTYCNVQFEEHKKYKEHISHHIKVKKMVLSGKKTRRTHGNKEYPHACSICFKSFSRVSLLERHLRVHSGERPFVVSDTMFYHNT</sequence>
<evidence type="ECO:0000256" key="3">
    <source>
        <dbReference type="ARBA" id="ARBA00022737"/>
    </source>
</evidence>
<dbReference type="InterPro" id="IPR013087">
    <property type="entry name" value="Znf_C2H2_type"/>
</dbReference>
<evidence type="ECO:0000256" key="1">
    <source>
        <dbReference type="ARBA" id="ARBA00004123"/>
    </source>
</evidence>
<reference evidence="10 11" key="1">
    <citation type="submission" date="2017-03" db="EMBL/GenBank/DDBJ databases">
        <title>Genome of the blue death feigning beetle - Asbolus verrucosus.</title>
        <authorList>
            <person name="Rider S.D."/>
        </authorList>
    </citation>
    <scope>NUCLEOTIDE SEQUENCE [LARGE SCALE GENOMIC DNA]</scope>
    <source>
        <strain evidence="10">Butters</strain>
        <tissue evidence="10">Head and leg muscle</tissue>
    </source>
</reference>
<keyword evidence="5" id="KW-0862">Zinc</keyword>
<evidence type="ECO:0000256" key="8">
    <source>
        <dbReference type="PROSITE-ProRule" id="PRU00042"/>
    </source>
</evidence>
<evidence type="ECO:0000259" key="9">
    <source>
        <dbReference type="PROSITE" id="PS50157"/>
    </source>
</evidence>